<evidence type="ECO:0000313" key="1">
    <source>
        <dbReference type="EMBL" id="MBC1302036.1"/>
    </source>
</evidence>
<evidence type="ECO:0000313" key="2">
    <source>
        <dbReference type="Proteomes" id="UP000570851"/>
    </source>
</evidence>
<comment type="caution">
    <text evidence="1">The sequence shown here is derived from an EMBL/GenBank/DDBJ whole genome shotgun (WGS) entry which is preliminary data.</text>
</comment>
<gene>
    <name evidence="1" type="ORF">GNE12_08920</name>
</gene>
<sequence>MPILLMNIARIGKFSSDRTILEYCQKYGMSNL</sequence>
<organism evidence="1 2">
    <name type="scientific">Trichormus variabilis N2B</name>
    <dbReference type="NCBI Taxonomy" id="2681315"/>
    <lineage>
        <taxon>Bacteria</taxon>
        <taxon>Bacillati</taxon>
        <taxon>Cyanobacteriota</taxon>
        <taxon>Cyanophyceae</taxon>
        <taxon>Nostocales</taxon>
        <taxon>Nostocaceae</taxon>
        <taxon>Trichormus</taxon>
    </lineage>
</organism>
<protein>
    <submittedName>
        <fullName evidence="1">Glycogen/starch/alpha-glucan phosphorylase</fullName>
    </submittedName>
</protein>
<accession>A0ABR6S761</accession>
<dbReference type="EMBL" id="JACKZP010000025">
    <property type="protein sequence ID" value="MBC1302036.1"/>
    <property type="molecule type" value="Genomic_DNA"/>
</dbReference>
<proteinExistence type="predicted"/>
<name>A0ABR6S761_ANAVA</name>
<dbReference type="Proteomes" id="UP000570851">
    <property type="component" value="Unassembled WGS sequence"/>
</dbReference>
<keyword evidence="2" id="KW-1185">Reference proteome</keyword>
<reference evidence="1 2" key="1">
    <citation type="submission" date="2019-11" db="EMBL/GenBank/DDBJ databases">
        <title>Comparison of genomes from free-living endosymbiotic cyanobacteria isolated from Azolla.</title>
        <authorList>
            <person name="Thiel T."/>
            <person name="Pratte B."/>
        </authorList>
    </citation>
    <scope>NUCLEOTIDE SEQUENCE [LARGE SCALE GENOMIC DNA]</scope>
    <source>
        <strain evidence="1 2">N2B</strain>
    </source>
</reference>